<dbReference type="InterPro" id="IPR002867">
    <property type="entry name" value="IBR_dom"/>
</dbReference>
<keyword evidence="4" id="KW-0862">Zinc</keyword>
<evidence type="ECO:0000256" key="4">
    <source>
        <dbReference type="ARBA" id="ARBA00022833"/>
    </source>
</evidence>
<accession>A0A6A5UNH0</accession>
<feature type="domain" description="IBR" evidence="6">
    <location>
        <begin position="1"/>
        <end position="60"/>
    </location>
</feature>
<keyword evidence="2" id="KW-0863">Zinc-finger</keyword>
<keyword evidence="3" id="KW-0833">Ubl conjugation pathway</keyword>
<feature type="region of interest" description="Disordered" evidence="5">
    <location>
        <begin position="73"/>
        <end position="96"/>
    </location>
</feature>
<dbReference type="CDD" id="cd20335">
    <property type="entry name" value="BRcat_RBR"/>
    <property type="match status" value="1"/>
</dbReference>
<dbReference type="Proteomes" id="UP000800036">
    <property type="component" value="Unassembled WGS sequence"/>
</dbReference>
<gene>
    <name evidence="7" type="ORF">BU23DRAFT_486592</name>
</gene>
<dbReference type="EMBL" id="ML976746">
    <property type="protein sequence ID" value="KAF1966395.1"/>
    <property type="molecule type" value="Genomic_DNA"/>
</dbReference>
<evidence type="ECO:0000256" key="3">
    <source>
        <dbReference type="ARBA" id="ARBA00022786"/>
    </source>
</evidence>
<evidence type="ECO:0000256" key="2">
    <source>
        <dbReference type="ARBA" id="ARBA00022771"/>
    </source>
</evidence>
<dbReference type="SUPFAM" id="SSF57850">
    <property type="entry name" value="RING/U-box"/>
    <property type="match status" value="1"/>
</dbReference>
<evidence type="ECO:0000313" key="7">
    <source>
        <dbReference type="EMBL" id="KAF1966395.1"/>
    </source>
</evidence>
<dbReference type="GO" id="GO:0008270">
    <property type="term" value="F:zinc ion binding"/>
    <property type="evidence" value="ECO:0007669"/>
    <property type="project" value="UniProtKB-KW"/>
</dbReference>
<feature type="non-terminal residue" evidence="7">
    <location>
        <position position="1"/>
    </location>
</feature>
<keyword evidence="8" id="KW-1185">Reference proteome</keyword>
<reference evidence="7" key="1">
    <citation type="journal article" date="2020" name="Stud. Mycol.">
        <title>101 Dothideomycetes genomes: a test case for predicting lifestyles and emergence of pathogens.</title>
        <authorList>
            <person name="Haridas S."/>
            <person name="Albert R."/>
            <person name="Binder M."/>
            <person name="Bloem J."/>
            <person name="Labutti K."/>
            <person name="Salamov A."/>
            <person name="Andreopoulos B."/>
            <person name="Baker S."/>
            <person name="Barry K."/>
            <person name="Bills G."/>
            <person name="Bluhm B."/>
            <person name="Cannon C."/>
            <person name="Castanera R."/>
            <person name="Culley D."/>
            <person name="Daum C."/>
            <person name="Ezra D."/>
            <person name="Gonzalez J."/>
            <person name="Henrissat B."/>
            <person name="Kuo A."/>
            <person name="Liang C."/>
            <person name="Lipzen A."/>
            <person name="Lutzoni F."/>
            <person name="Magnuson J."/>
            <person name="Mondo S."/>
            <person name="Nolan M."/>
            <person name="Ohm R."/>
            <person name="Pangilinan J."/>
            <person name="Park H.-J."/>
            <person name="Ramirez L."/>
            <person name="Alfaro M."/>
            <person name="Sun H."/>
            <person name="Tritt A."/>
            <person name="Yoshinaga Y."/>
            <person name="Zwiers L.-H."/>
            <person name="Turgeon B."/>
            <person name="Goodwin S."/>
            <person name="Spatafora J."/>
            <person name="Crous P."/>
            <person name="Grigoriev I."/>
        </authorList>
    </citation>
    <scope>NUCLEOTIDE SEQUENCE</scope>
    <source>
        <strain evidence="7">CBS 107.79</strain>
    </source>
</reference>
<name>A0A6A5UNH0_9PLEO</name>
<proteinExistence type="predicted"/>
<evidence type="ECO:0000256" key="5">
    <source>
        <dbReference type="SAM" id="MobiDB-lite"/>
    </source>
</evidence>
<dbReference type="OrthoDB" id="1431934at2759"/>
<dbReference type="Pfam" id="PF01485">
    <property type="entry name" value="IBR"/>
    <property type="match status" value="1"/>
</dbReference>
<keyword evidence="1" id="KW-0479">Metal-binding</keyword>
<sequence>YKALVLHLYLSKEPSFYWCIGPNCRSEQYHADSNPIFWCDKYEFRSCVEHKVLWHTNLTCAEFDAKVDLHRRETEEEASRKKIKETSKRYPGKDYS</sequence>
<evidence type="ECO:0000256" key="1">
    <source>
        <dbReference type="ARBA" id="ARBA00022723"/>
    </source>
</evidence>
<organism evidence="7 8">
    <name type="scientific">Bimuria novae-zelandiae CBS 107.79</name>
    <dbReference type="NCBI Taxonomy" id="1447943"/>
    <lineage>
        <taxon>Eukaryota</taxon>
        <taxon>Fungi</taxon>
        <taxon>Dikarya</taxon>
        <taxon>Ascomycota</taxon>
        <taxon>Pezizomycotina</taxon>
        <taxon>Dothideomycetes</taxon>
        <taxon>Pleosporomycetidae</taxon>
        <taxon>Pleosporales</taxon>
        <taxon>Massarineae</taxon>
        <taxon>Didymosphaeriaceae</taxon>
        <taxon>Bimuria</taxon>
    </lineage>
</organism>
<dbReference type="AlphaFoldDB" id="A0A6A5UNH0"/>
<protein>
    <recommendedName>
        <fullName evidence="6">IBR domain-containing protein</fullName>
    </recommendedName>
</protein>
<evidence type="ECO:0000313" key="8">
    <source>
        <dbReference type="Proteomes" id="UP000800036"/>
    </source>
</evidence>
<evidence type="ECO:0000259" key="6">
    <source>
        <dbReference type="Pfam" id="PF01485"/>
    </source>
</evidence>